<dbReference type="GO" id="GO:0008270">
    <property type="term" value="F:zinc ion binding"/>
    <property type="evidence" value="ECO:0007669"/>
    <property type="project" value="InterPro"/>
</dbReference>
<sequence length="113" mass="12804">MKEKYITIAGIDHYYGIKPFLVGKKFKCIKDKNNLWDSEAIKVYSKDIGTVGYIANSHYTVIKGTMSAGRIYEKVKKKFTVKVMFVTKSGVICKIVDGLKDNKLEVNTNEDSI</sequence>
<dbReference type="EMBL" id="JADIMX010000104">
    <property type="protein sequence ID" value="MBO8434722.1"/>
    <property type="molecule type" value="Genomic_DNA"/>
</dbReference>
<reference evidence="1" key="1">
    <citation type="submission" date="2020-10" db="EMBL/GenBank/DDBJ databases">
        <authorList>
            <person name="Gilroy R."/>
        </authorList>
    </citation>
    <scope>NUCLEOTIDE SEQUENCE</scope>
    <source>
        <strain evidence="1">F6-4510</strain>
    </source>
</reference>
<dbReference type="Gene3D" id="3.30.70.2330">
    <property type="match status" value="1"/>
</dbReference>
<dbReference type="GO" id="GO:0003676">
    <property type="term" value="F:nucleic acid binding"/>
    <property type="evidence" value="ECO:0007669"/>
    <property type="project" value="InterPro"/>
</dbReference>
<accession>A0A9D9H4C2</accession>
<name>A0A9D9H4C2_9FIRM</name>
<evidence type="ECO:0000313" key="1">
    <source>
        <dbReference type="EMBL" id="MBO8434722.1"/>
    </source>
</evidence>
<gene>
    <name evidence="1" type="ORF">IAC55_05310</name>
</gene>
<protein>
    <submittedName>
        <fullName evidence="1">HIRAN domain-containing protein</fullName>
    </submittedName>
</protein>
<proteinExistence type="predicted"/>
<comment type="caution">
    <text evidence="1">The sequence shown here is derived from an EMBL/GenBank/DDBJ whole genome shotgun (WGS) entry which is preliminary data.</text>
</comment>
<organism evidence="1 2">
    <name type="scientific">Candidatus Fimicola merdigallinarum</name>
    <dbReference type="NCBI Taxonomy" id="2840819"/>
    <lineage>
        <taxon>Bacteria</taxon>
        <taxon>Bacillati</taxon>
        <taxon>Bacillota</taxon>
        <taxon>Clostridia</taxon>
        <taxon>Lachnospirales</taxon>
        <taxon>Lachnospiraceae</taxon>
        <taxon>Lachnospiraceae incertae sedis</taxon>
        <taxon>Candidatus Fimicola</taxon>
    </lineage>
</organism>
<evidence type="ECO:0000313" key="2">
    <source>
        <dbReference type="Proteomes" id="UP000823611"/>
    </source>
</evidence>
<dbReference type="GO" id="GO:0016818">
    <property type="term" value="F:hydrolase activity, acting on acid anhydrides, in phosphorus-containing anhydrides"/>
    <property type="evidence" value="ECO:0007669"/>
    <property type="project" value="InterPro"/>
</dbReference>
<reference evidence="1" key="2">
    <citation type="journal article" date="2021" name="PeerJ">
        <title>Extensive microbial diversity within the chicken gut microbiome revealed by metagenomics and culture.</title>
        <authorList>
            <person name="Gilroy R."/>
            <person name="Ravi A."/>
            <person name="Getino M."/>
            <person name="Pursley I."/>
            <person name="Horton D.L."/>
            <person name="Alikhan N.F."/>
            <person name="Baker D."/>
            <person name="Gharbi K."/>
            <person name="Hall N."/>
            <person name="Watson M."/>
            <person name="Adriaenssens E.M."/>
            <person name="Foster-Nyarko E."/>
            <person name="Jarju S."/>
            <person name="Secka A."/>
            <person name="Antonio M."/>
            <person name="Oren A."/>
            <person name="Chaudhuri R.R."/>
            <person name="La Ragione R."/>
            <person name="Hildebrand F."/>
            <person name="Pallen M.J."/>
        </authorList>
    </citation>
    <scope>NUCLEOTIDE SEQUENCE</scope>
    <source>
        <strain evidence="1">F6-4510</strain>
    </source>
</reference>
<dbReference type="AlphaFoldDB" id="A0A9D9H4C2"/>
<dbReference type="Proteomes" id="UP000823611">
    <property type="component" value="Unassembled WGS sequence"/>
</dbReference>